<feature type="transmembrane region" description="Helical" evidence="1">
    <location>
        <begin position="6"/>
        <end position="25"/>
    </location>
</feature>
<dbReference type="EMBL" id="LK052953">
    <property type="protein sequence ID" value="CDR48572.1"/>
    <property type="molecule type" value="Genomic_DNA"/>
</dbReference>
<dbReference type="PANTHER" id="PTHR28019">
    <property type="entry name" value="CELL MEMBRANE PROTEIN YLR413W-RELATED"/>
    <property type="match status" value="1"/>
</dbReference>
<feature type="transmembrane region" description="Helical" evidence="1">
    <location>
        <begin position="167"/>
        <end position="186"/>
    </location>
</feature>
<gene>
    <name evidence="2" type="ORF">RHTO0S_18e03070g</name>
</gene>
<keyword evidence="1" id="KW-0812">Transmembrane</keyword>
<dbReference type="OrthoDB" id="3349852at2759"/>
<evidence type="ECO:0000313" key="2">
    <source>
        <dbReference type="EMBL" id="CDR48572.1"/>
    </source>
</evidence>
<reference evidence="2" key="1">
    <citation type="journal article" date="2014" name="Genome Announc.">
        <title>Draft genome sequence of Rhodosporidium toruloides CECT1137, an oleaginous yeast of biotechnological interest.</title>
        <authorList>
            <person name="Morin N."/>
            <person name="Calcas X."/>
            <person name="Devillers H."/>
            <person name="Durrens P."/>
            <person name="Sherman D.J."/>
            <person name="Nicaud J.-M."/>
            <person name="Neuveglise C."/>
        </authorList>
    </citation>
    <scope>NUCLEOTIDE SEQUENCE</scope>
    <source>
        <strain evidence="2">CECT1137</strain>
    </source>
</reference>
<keyword evidence="1" id="KW-0472">Membrane</keyword>
<keyword evidence="1" id="KW-1133">Transmembrane helix</keyword>
<dbReference type="GO" id="GO:0051285">
    <property type="term" value="C:cell cortex of cell tip"/>
    <property type="evidence" value="ECO:0007669"/>
    <property type="project" value="TreeGrafter"/>
</dbReference>
<dbReference type="GO" id="GO:0031505">
    <property type="term" value="P:fungal-type cell wall organization"/>
    <property type="evidence" value="ECO:0007669"/>
    <property type="project" value="TreeGrafter"/>
</dbReference>
<proteinExistence type="predicted"/>
<dbReference type="InterPro" id="IPR009571">
    <property type="entry name" value="SUR7/Rim9-like_fungi"/>
</dbReference>
<dbReference type="PANTHER" id="PTHR28019:SF2">
    <property type="entry name" value="CELL MEMBRANE PROTEIN YLR413W-RELATED"/>
    <property type="match status" value="1"/>
</dbReference>
<dbReference type="Pfam" id="PF06687">
    <property type="entry name" value="SUR7"/>
    <property type="match status" value="1"/>
</dbReference>
<dbReference type="GO" id="GO:0005886">
    <property type="term" value="C:plasma membrane"/>
    <property type="evidence" value="ECO:0007669"/>
    <property type="project" value="InterPro"/>
</dbReference>
<name>A0A061BNH0_RHOTO</name>
<feature type="transmembrane region" description="Helical" evidence="1">
    <location>
        <begin position="193"/>
        <end position="217"/>
    </location>
</feature>
<dbReference type="Gene3D" id="1.20.140.150">
    <property type="match status" value="1"/>
</dbReference>
<dbReference type="InterPro" id="IPR052413">
    <property type="entry name" value="SUR7_domain"/>
</dbReference>
<accession>A0A061BNH0</accession>
<sequence>MVNFCAGTGILFSFAATILLVFVHITQITPSLIPRHLRIVAIDTSGLSTAFAAAAKTSGVSIATGNFSDIYNTQPVGQGYFVKGQNESRHDGLRKTYEWGLWSYCSTNGNIGSPRSYCIDRSINERFEPAQVLMEDIPTRYSDLLQKVLPSNVFTADNYLGSYTEGASYVILAGSLATALAALIGLFARRGAFILACLLSIVGFLGLAVGAVIYQVIYTRAQDAINQATTSGVDLGITLEYGNALWILWAATGLMLLAIVPYAVACCTGRHDRAY</sequence>
<dbReference type="AlphaFoldDB" id="A0A061BNH0"/>
<evidence type="ECO:0000256" key="1">
    <source>
        <dbReference type="SAM" id="Phobius"/>
    </source>
</evidence>
<protein>
    <submittedName>
        <fullName evidence="2">RHTO0S18e03070g1_1</fullName>
    </submittedName>
</protein>
<organism evidence="2">
    <name type="scientific">Rhodotorula toruloides</name>
    <name type="common">Yeast</name>
    <name type="synonym">Rhodosporidium toruloides</name>
    <dbReference type="NCBI Taxonomy" id="5286"/>
    <lineage>
        <taxon>Eukaryota</taxon>
        <taxon>Fungi</taxon>
        <taxon>Dikarya</taxon>
        <taxon>Basidiomycota</taxon>
        <taxon>Pucciniomycotina</taxon>
        <taxon>Microbotryomycetes</taxon>
        <taxon>Sporidiobolales</taxon>
        <taxon>Sporidiobolaceae</taxon>
        <taxon>Rhodotorula</taxon>
    </lineage>
</organism>
<feature type="transmembrane region" description="Helical" evidence="1">
    <location>
        <begin position="244"/>
        <end position="265"/>
    </location>
</feature>